<gene>
    <name evidence="2" type="ORF">G9X64_22365</name>
</gene>
<evidence type="ECO:0000313" key="2">
    <source>
        <dbReference type="EMBL" id="NNU39174.1"/>
    </source>
</evidence>
<dbReference type="AlphaFoldDB" id="A0A7Y3S8Q3"/>
<name>A0A7Y3S8Q3_9HYPH</name>
<comment type="caution">
    <text evidence="2">The sequence shown here is derived from an EMBL/GenBank/DDBJ whole genome shotgun (WGS) entry which is preliminary data.</text>
</comment>
<reference evidence="2 3" key="1">
    <citation type="submission" date="2020-02" db="EMBL/GenBank/DDBJ databases">
        <authorList>
            <person name="Sun Q."/>
        </authorList>
    </citation>
    <scope>NUCLEOTIDE SEQUENCE [LARGE SCALE GENOMIC DNA]</scope>
    <source>
        <strain evidence="2 3">CCBAU 03386</strain>
    </source>
</reference>
<dbReference type="Proteomes" id="UP000519972">
    <property type="component" value="Unassembled WGS sequence"/>
</dbReference>
<sequence length="76" mass="8677">MKTVLRKNLEDRVLSCLPAAFFDMGPFDDIAGQARQSLAASIRNEPDERDQISKELKTAEQEQRQRRRISGRGSRS</sequence>
<feature type="region of interest" description="Disordered" evidence="1">
    <location>
        <begin position="56"/>
        <end position="76"/>
    </location>
</feature>
<proteinExistence type="predicted"/>
<keyword evidence="3" id="KW-1185">Reference proteome</keyword>
<evidence type="ECO:0000313" key="3">
    <source>
        <dbReference type="Proteomes" id="UP000519972"/>
    </source>
</evidence>
<accession>A0A7Y3S8Q3</accession>
<feature type="compositionally biased region" description="Basic residues" evidence="1">
    <location>
        <begin position="65"/>
        <end position="76"/>
    </location>
</feature>
<protein>
    <submittedName>
        <fullName evidence="2">Uncharacterized protein</fullName>
    </submittedName>
</protein>
<dbReference type="EMBL" id="JABFCN010000037">
    <property type="protein sequence ID" value="NNU39174.1"/>
    <property type="molecule type" value="Genomic_DNA"/>
</dbReference>
<dbReference type="RefSeq" id="WP_171377386.1">
    <property type="nucleotide sequence ID" value="NZ_JABFCN010000037.1"/>
</dbReference>
<evidence type="ECO:0000256" key="1">
    <source>
        <dbReference type="SAM" id="MobiDB-lite"/>
    </source>
</evidence>
<organism evidence="2 3">
    <name type="scientific">Rhizobium sophorae</name>
    <dbReference type="NCBI Taxonomy" id="1535242"/>
    <lineage>
        <taxon>Bacteria</taxon>
        <taxon>Pseudomonadati</taxon>
        <taxon>Pseudomonadota</taxon>
        <taxon>Alphaproteobacteria</taxon>
        <taxon>Hyphomicrobiales</taxon>
        <taxon>Rhizobiaceae</taxon>
        <taxon>Rhizobium/Agrobacterium group</taxon>
        <taxon>Rhizobium</taxon>
    </lineage>
</organism>